<dbReference type="EMBL" id="SSOP01001103">
    <property type="protein sequence ID" value="KAB5587433.1"/>
    <property type="molecule type" value="Genomic_DNA"/>
</dbReference>
<name>A0A5N5Q7H8_9AGAM</name>
<protein>
    <submittedName>
        <fullName evidence="1">Uncharacterized protein</fullName>
    </submittedName>
</protein>
<accession>A0A5N5Q7H8</accession>
<dbReference type="Proteomes" id="UP000383932">
    <property type="component" value="Unassembled WGS sequence"/>
</dbReference>
<comment type="caution">
    <text evidence="1">The sequence shown here is derived from an EMBL/GenBank/DDBJ whole genome shotgun (WGS) entry which is preliminary data.</text>
</comment>
<dbReference type="AlphaFoldDB" id="A0A5N5Q7H8"/>
<organism evidence="1 2">
    <name type="scientific">Ceratobasidium theobromae</name>
    <dbReference type="NCBI Taxonomy" id="1582974"/>
    <lineage>
        <taxon>Eukaryota</taxon>
        <taxon>Fungi</taxon>
        <taxon>Dikarya</taxon>
        <taxon>Basidiomycota</taxon>
        <taxon>Agaricomycotina</taxon>
        <taxon>Agaricomycetes</taxon>
        <taxon>Cantharellales</taxon>
        <taxon>Ceratobasidiaceae</taxon>
        <taxon>Ceratobasidium</taxon>
    </lineage>
</organism>
<evidence type="ECO:0000313" key="2">
    <source>
        <dbReference type="Proteomes" id="UP000383932"/>
    </source>
</evidence>
<sequence length="142" mass="16496">MPAAIQQFALISCSGRFKRTLTLVDALYGDYHHPTEGTFRFLPHSHQARRQFPNSFNVATLYRWGQFVAMDKHPLKRLIQLLHPVRLEVVDLTVEEEEYWDMEEVEDTVVTIDRSSPTDMDEGEGVVADVYTLTWGTPIDRW</sequence>
<gene>
    <name evidence="1" type="ORF">CTheo_9129</name>
</gene>
<reference evidence="1 2" key="1">
    <citation type="journal article" date="2019" name="Fungal Biol. Biotechnol.">
        <title>Draft genome sequence of fastidious pathogen Ceratobasidium theobromae, which causes vascular-streak dieback in Theobroma cacao.</title>
        <authorList>
            <person name="Ali S.S."/>
            <person name="Asman A."/>
            <person name="Shao J."/>
            <person name="Firmansyah A.P."/>
            <person name="Susilo A.W."/>
            <person name="Rosmana A."/>
            <person name="McMahon P."/>
            <person name="Junaid M."/>
            <person name="Guest D."/>
            <person name="Kheng T.Y."/>
            <person name="Meinhardt L.W."/>
            <person name="Bailey B.A."/>
        </authorList>
    </citation>
    <scope>NUCLEOTIDE SEQUENCE [LARGE SCALE GENOMIC DNA]</scope>
    <source>
        <strain evidence="1 2">CT2</strain>
    </source>
</reference>
<keyword evidence="2" id="KW-1185">Reference proteome</keyword>
<evidence type="ECO:0000313" key="1">
    <source>
        <dbReference type="EMBL" id="KAB5587433.1"/>
    </source>
</evidence>
<proteinExistence type="predicted"/>